<name>M3AZ12_PSEFD</name>
<dbReference type="RefSeq" id="XP_007927813.1">
    <property type="nucleotide sequence ID" value="XM_007929622.1"/>
</dbReference>
<keyword evidence="2" id="KW-0812">Transmembrane</keyword>
<evidence type="ECO:0000256" key="1">
    <source>
        <dbReference type="SAM" id="MobiDB-lite"/>
    </source>
</evidence>
<feature type="region of interest" description="Disordered" evidence="1">
    <location>
        <begin position="298"/>
        <end position="317"/>
    </location>
</feature>
<dbReference type="KEGG" id="pfj:MYCFIDRAFT_175995"/>
<evidence type="ECO:0000313" key="4">
    <source>
        <dbReference type="Proteomes" id="UP000016932"/>
    </source>
</evidence>
<organism evidence="3 4">
    <name type="scientific">Pseudocercospora fijiensis (strain CIRAD86)</name>
    <name type="common">Black leaf streak disease fungus</name>
    <name type="synonym">Mycosphaerella fijiensis</name>
    <dbReference type="NCBI Taxonomy" id="383855"/>
    <lineage>
        <taxon>Eukaryota</taxon>
        <taxon>Fungi</taxon>
        <taxon>Dikarya</taxon>
        <taxon>Ascomycota</taxon>
        <taxon>Pezizomycotina</taxon>
        <taxon>Dothideomycetes</taxon>
        <taxon>Dothideomycetidae</taxon>
        <taxon>Mycosphaerellales</taxon>
        <taxon>Mycosphaerellaceae</taxon>
        <taxon>Pseudocercospora</taxon>
    </lineage>
</organism>
<dbReference type="GeneID" id="19333478"/>
<feature type="compositionally biased region" description="Basic and acidic residues" evidence="1">
    <location>
        <begin position="573"/>
        <end position="583"/>
    </location>
</feature>
<protein>
    <submittedName>
        <fullName evidence="3">Uncharacterized protein</fullName>
    </submittedName>
</protein>
<evidence type="ECO:0000256" key="2">
    <source>
        <dbReference type="SAM" id="Phobius"/>
    </source>
</evidence>
<sequence length="647" mass="73178">MAGSARDGNFFHFFTRPRFRGSWSASSTARLTTMSMSLLLSAATISLDAQSLHWLRHLRAKNLSSKAPIDISTATFKKPYEHATAQYPARLHFTMNLHVGYLRSEIASSFPTSLAGFFSAVFPRPGFSPFWSYVLVQPLSNEAKIRSEEQRIPGLEGKEHIGVSATSALQTRLVIALLVSAWRRQILVVFMICSLISFVVSLFTALSRSRGIQTKLPGIRKDFVTKAKARGGMKMQEHLLWPDPAMDDIRGPIRLSLMSSLAEDTYFGPMIALYCSILLYASAATSLDPELGTILRPMQPSSWKQKETQSASSKRTEQLRERYCIGPSFTISMTCDTDLFTMPIPQTPDYSLQKHGVQRAHSPHADHRGRSLIKWTLKHQRGYPHGFESFLAGRSPPRHQFKIRFCKPPRRRHYGASAKKQEFVLDVCWWSPAWMFLHLDSVGEGLLLGYFGTLFKSIETACLWNPSLELGRNTRSTTEDARDLREMKQRASARLSTESKSVGSLALQKQFIQASHKRRGCIAATADQYMYHPIRMRPKQRIEHNLSKSTRTMRLDQVHVREALELIVKQRMEHPRLHDEPSRKRLKQGFPLSSDPANPLKQQERTGFSLNSCLTGGVLYHLSDIRGSVGEASSQKRILEDDTTADP</sequence>
<dbReference type="VEuPathDB" id="FungiDB:MYCFIDRAFT_175995"/>
<keyword evidence="4" id="KW-1185">Reference proteome</keyword>
<keyword evidence="2" id="KW-1133">Transmembrane helix</keyword>
<feature type="compositionally biased region" description="Polar residues" evidence="1">
    <location>
        <begin position="299"/>
        <end position="313"/>
    </location>
</feature>
<dbReference type="Proteomes" id="UP000016932">
    <property type="component" value="Unassembled WGS sequence"/>
</dbReference>
<dbReference type="HOGENOM" id="CLU_423416_0_0_1"/>
<reference evidence="3 4" key="1">
    <citation type="journal article" date="2012" name="PLoS Pathog.">
        <title>Diverse lifestyles and strategies of plant pathogenesis encoded in the genomes of eighteen Dothideomycetes fungi.</title>
        <authorList>
            <person name="Ohm R.A."/>
            <person name="Feau N."/>
            <person name="Henrissat B."/>
            <person name="Schoch C.L."/>
            <person name="Horwitz B.A."/>
            <person name="Barry K.W."/>
            <person name="Condon B.J."/>
            <person name="Copeland A.C."/>
            <person name="Dhillon B."/>
            <person name="Glaser F."/>
            <person name="Hesse C.N."/>
            <person name="Kosti I."/>
            <person name="LaButti K."/>
            <person name="Lindquist E.A."/>
            <person name="Lucas S."/>
            <person name="Salamov A.A."/>
            <person name="Bradshaw R.E."/>
            <person name="Ciuffetti L."/>
            <person name="Hamelin R.C."/>
            <person name="Kema G.H.J."/>
            <person name="Lawrence C."/>
            <person name="Scott J.A."/>
            <person name="Spatafora J.W."/>
            <person name="Turgeon B.G."/>
            <person name="de Wit P.J.G.M."/>
            <person name="Zhong S."/>
            <person name="Goodwin S.B."/>
            <person name="Grigoriev I.V."/>
        </authorList>
    </citation>
    <scope>NUCLEOTIDE SEQUENCE [LARGE SCALE GENOMIC DNA]</scope>
    <source>
        <strain evidence="3 4">CIRAD86</strain>
    </source>
</reference>
<evidence type="ECO:0000313" key="3">
    <source>
        <dbReference type="EMBL" id="EME82447.1"/>
    </source>
</evidence>
<accession>M3AZ12</accession>
<dbReference type="EMBL" id="KB446559">
    <property type="protein sequence ID" value="EME82447.1"/>
    <property type="molecule type" value="Genomic_DNA"/>
</dbReference>
<feature type="transmembrane region" description="Helical" evidence="2">
    <location>
        <begin position="186"/>
        <end position="206"/>
    </location>
</feature>
<proteinExistence type="predicted"/>
<keyword evidence="2" id="KW-0472">Membrane</keyword>
<dbReference type="AlphaFoldDB" id="M3AZ12"/>
<feature type="region of interest" description="Disordered" evidence="1">
    <location>
        <begin position="573"/>
        <end position="602"/>
    </location>
</feature>
<gene>
    <name evidence="3" type="ORF">MYCFIDRAFT_175995</name>
</gene>